<feature type="chain" id="PRO_5013007605" evidence="2">
    <location>
        <begin position="25"/>
        <end position="319"/>
    </location>
</feature>
<gene>
    <name evidence="3" type="ORF">KL86APRO_20445</name>
</gene>
<dbReference type="InterPro" id="IPR005064">
    <property type="entry name" value="BUG"/>
</dbReference>
<reference evidence="3" key="1">
    <citation type="submission" date="2016-04" db="EMBL/GenBank/DDBJ databases">
        <authorList>
            <person name="Evans L.H."/>
            <person name="Alamgir A."/>
            <person name="Owens N."/>
            <person name="Weber N.D."/>
            <person name="Virtaneva K."/>
            <person name="Barbian K."/>
            <person name="Babar A."/>
            <person name="Rosenke K."/>
        </authorList>
    </citation>
    <scope>NUCLEOTIDE SEQUENCE</scope>
    <source>
        <strain evidence="3">86</strain>
    </source>
</reference>
<dbReference type="InterPro" id="IPR042100">
    <property type="entry name" value="Bug_dom1"/>
</dbReference>
<evidence type="ECO:0000256" key="2">
    <source>
        <dbReference type="SAM" id="SignalP"/>
    </source>
</evidence>
<dbReference type="EMBL" id="FLUO01000002">
    <property type="protein sequence ID" value="SBW12103.1"/>
    <property type="molecule type" value="Genomic_DNA"/>
</dbReference>
<feature type="signal peptide" evidence="2">
    <location>
        <begin position="1"/>
        <end position="24"/>
    </location>
</feature>
<evidence type="ECO:0000313" key="3">
    <source>
        <dbReference type="EMBL" id="SBW12103.1"/>
    </source>
</evidence>
<accession>A0A212KK53</accession>
<comment type="similarity">
    <text evidence="1">Belongs to the UPF0065 (bug) family.</text>
</comment>
<sequence>MSSSVVRFLTVAVAAMGLSAPALAFEPSRNVDMIVPASAGGGTDLNARTIADVIKSDNLATANFQVINKPGGSGAVAFSYAATKPGDDHMLMPIAIGQIISSYALKWDVKGKDMTPIATVANDEFFLAAVKGRFKDAKEVVEAAKSGKITFGSSQKGNSDHLAYLLLNKHADTKFRYVQFGGSGEVMSALLGGHVDVGLFNPSEFIGQVRAGTVVPLASFSTKRMQGDLWKDVPTFTELGYPGVVAAETRVVLGPPKMDKDAVAYYEGLLRRVTETERWKTDYIARNNLSPMFLDSKETAEFLSEVIDRRVPIFKEAGF</sequence>
<dbReference type="AlphaFoldDB" id="A0A212KK53"/>
<evidence type="ECO:0000256" key="1">
    <source>
        <dbReference type="ARBA" id="ARBA00006987"/>
    </source>
</evidence>
<name>A0A212KK53_9PROT</name>
<protein>
    <submittedName>
        <fullName evidence="3">Tripartite tricarboxylate transporter family receptor</fullName>
    </submittedName>
</protein>
<keyword evidence="2" id="KW-0732">Signal</keyword>
<proteinExistence type="inferred from homology"/>
<dbReference type="PANTHER" id="PTHR42928:SF1">
    <property type="entry name" value="BLR4371 PROTEIN"/>
    <property type="match status" value="1"/>
</dbReference>
<dbReference type="PANTHER" id="PTHR42928">
    <property type="entry name" value="TRICARBOXYLATE-BINDING PROTEIN"/>
    <property type="match status" value="1"/>
</dbReference>
<dbReference type="Gene3D" id="3.40.190.10">
    <property type="entry name" value="Periplasmic binding protein-like II"/>
    <property type="match status" value="1"/>
</dbReference>
<dbReference type="Gene3D" id="3.40.190.150">
    <property type="entry name" value="Bordetella uptake gene, domain 1"/>
    <property type="match status" value="1"/>
</dbReference>
<dbReference type="CDD" id="cd07012">
    <property type="entry name" value="PBP2_Bug_TTT"/>
    <property type="match status" value="1"/>
</dbReference>
<dbReference type="PIRSF" id="PIRSF017082">
    <property type="entry name" value="YflP"/>
    <property type="match status" value="1"/>
</dbReference>
<keyword evidence="3" id="KW-0675">Receptor</keyword>
<organism evidence="3">
    <name type="scientific">uncultured Alphaproteobacteria bacterium</name>
    <dbReference type="NCBI Taxonomy" id="91750"/>
    <lineage>
        <taxon>Bacteria</taxon>
        <taxon>Pseudomonadati</taxon>
        <taxon>Pseudomonadota</taxon>
        <taxon>Alphaproteobacteria</taxon>
        <taxon>environmental samples</taxon>
    </lineage>
</organism>
<dbReference type="Pfam" id="PF03401">
    <property type="entry name" value="TctC"/>
    <property type="match status" value="1"/>
</dbReference>